<feature type="compositionally biased region" description="Acidic residues" evidence="4">
    <location>
        <begin position="1"/>
        <end position="19"/>
    </location>
</feature>
<evidence type="ECO:0000256" key="1">
    <source>
        <dbReference type="ARBA" id="ARBA00005560"/>
    </source>
</evidence>
<keyword evidence="2" id="KW-0238">DNA-binding</keyword>
<dbReference type="InterPro" id="IPR036085">
    <property type="entry name" value="PAZ_dom_sf"/>
</dbReference>
<protein>
    <submittedName>
        <fullName evidence="6">PAZ domain-containing protein</fullName>
    </submittedName>
</protein>
<dbReference type="CDD" id="cd02846">
    <property type="entry name" value="PAZ_argonaute_like"/>
    <property type="match status" value="1"/>
</dbReference>
<dbReference type="GO" id="GO:0006352">
    <property type="term" value="P:DNA-templated transcription initiation"/>
    <property type="evidence" value="ECO:0007669"/>
    <property type="project" value="InterPro"/>
</dbReference>
<dbReference type="GO" id="GO:0003677">
    <property type="term" value="F:DNA binding"/>
    <property type="evidence" value="ECO:0007669"/>
    <property type="project" value="UniProtKB-KW"/>
</dbReference>
<dbReference type="InterPro" id="IPR012295">
    <property type="entry name" value="TBP_dom_sf"/>
</dbReference>
<name>A0A183CLX5_GLOPA</name>
<dbReference type="Gene3D" id="2.170.260.10">
    <property type="entry name" value="paz domain"/>
    <property type="match status" value="1"/>
</dbReference>
<reference evidence="5" key="1">
    <citation type="submission" date="2013-12" db="EMBL/GenBank/DDBJ databases">
        <authorList>
            <person name="Aslett M."/>
        </authorList>
    </citation>
    <scope>NUCLEOTIDE SEQUENCE [LARGE SCALE GENOMIC DNA]</scope>
    <source>
        <strain evidence="5">Lindley</strain>
    </source>
</reference>
<reference evidence="5" key="2">
    <citation type="submission" date="2014-05" db="EMBL/GenBank/DDBJ databases">
        <title>The genome and life-stage specific transcriptomes of Globodera pallida elucidate key aspects of plant parasitism by a cyst nematode.</title>
        <authorList>
            <person name="Cotton J.A."/>
            <person name="Lilley C.J."/>
            <person name="Jones L.M."/>
            <person name="Kikuchi T."/>
            <person name="Reid A.J."/>
            <person name="Thorpe P."/>
            <person name="Tsai I.J."/>
            <person name="Beasley H."/>
            <person name="Blok V."/>
            <person name="Cock P.J.A."/>
            <person name="Van den Akker S.E."/>
            <person name="Holroyd N."/>
            <person name="Hunt M."/>
            <person name="Mantelin S."/>
            <person name="Naghra H."/>
            <person name="Pain A."/>
            <person name="Palomares-Rius J.E."/>
            <person name="Zarowiecki M."/>
            <person name="Berriman M."/>
            <person name="Jones J.T."/>
            <person name="Urwin P.E."/>
        </authorList>
    </citation>
    <scope>NUCLEOTIDE SEQUENCE [LARGE SCALE GENOMIC DNA]</scope>
    <source>
        <strain evidence="5">Lindley</strain>
    </source>
</reference>
<evidence type="ECO:0000256" key="4">
    <source>
        <dbReference type="SAM" id="MobiDB-lite"/>
    </source>
</evidence>
<dbReference type="SUPFAM" id="SSF55945">
    <property type="entry name" value="TATA-box binding protein-like"/>
    <property type="match status" value="1"/>
</dbReference>
<proteinExistence type="inferred from homology"/>
<dbReference type="InterPro" id="IPR000814">
    <property type="entry name" value="TBP"/>
</dbReference>
<evidence type="ECO:0000256" key="2">
    <source>
        <dbReference type="ARBA" id="ARBA00023125"/>
    </source>
</evidence>
<feature type="region of interest" description="Disordered" evidence="4">
    <location>
        <begin position="1"/>
        <end position="40"/>
    </location>
</feature>
<evidence type="ECO:0000313" key="6">
    <source>
        <dbReference type="WBParaSite" id="GPLIN_001388100"/>
    </source>
</evidence>
<comment type="similarity">
    <text evidence="1">Belongs to the TBP family.</text>
</comment>
<dbReference type="WBParaSite" id="GPLIN_001388100">
    <property type="protein sequence ID" value="GPLIN_001388100"/>
    <property type="gene ID" value="GPLIN_001388100"/>
</dbReference>
<dbReference type="AlphaFoldDB" id="A0A183CLX5"/>
<evidence type="ECO:0000256" key="3">
    <source>
        <dbReference type="ARBA" id="ARBA00023163"/>
    </source>
</evidence>
<dbReference type="Pfam" id="PF00352">
    <property type="entry name" value="TBP"/>
    <property type="match status" value="1"/>
</dbReference>
<accession>A0A183CLX5</accession>
<keyword evidence="3" id="KW-0804">Transcription</keyword>
<evidence type="ECO:0000313" key="5">
    <source>
        <dbReference type="Proteomes" id="UP000050741"/>
    </source>
</evidence>
<dbReference type="SUPFAM" id="SSF101690">
    <property type="entry name" value="PAZ domain"/>
    <property type="match status" value="1"/>
</dbReference>
<dbReference type="Proteomes" id="UP000050741">
    <property type="component" value="Unassembled WGS sequence"/>
</dbReference>
<organism evidence="5 6">
    <name type="scientific">Globodera pallida</name>
    <name type="common">Potato cyst nematode worm</name>
    <name type="synonym">Heterodera pallida</name>
    <dbReference type="NCBI Taxonomy" id="36090"/>
    <lineage>
        <taxon>Eukaryota</taxon>
        <taxon>Metazoa</taxon>
        <taxon>Ecdysozoa</taxon>
        <taxon>Nematoda</taxon>
        <taxon>Chromadorea</taxon>
        <taxon>Rhabditida</taxon>
        <taxon>Tylenchina</taxon>
        <taxon>Tylenchomorpha</taxon>
        <taxon>Tylenchoidea</taxon>
        <taxon>Heteroderidae</taxon>
        <taxon>Heteroderinae</taxon>
        <taxon>Globodera</taxon>
    </lineage>
</organism>
<dbReference type="Gene3D" id="3.30.310.10">
    <property type="entry name" value="TATA-Binding Protein"/>
    <property type="match status" value="1"/>
</dbReference>
<reference evidence="6" key="3">
    <citation type="submission" date="2016-06" db="UniProtKB">
        <authorList>
            <consortium name="WormBaseParasite"/>
        </authorList>
    </citation>
    <scope>IDENTIFICATION</scope>
</reference>
<keyword evidence="5" id="KW-1185">Reference proteome</keyword>
<sequence length="348" mass="38884">MGLDSEEEEEEEEEDEEEEEKKGLSDDSSDSLSTTTSCERAPLLFIDEANGEDDEMEFVDGDSKIVENKEKLVEEEVKTPTTVNLPLIDYLCAYNNSCSLKELLALFQCVPARRRMLSQLQQHCNLRTAHLRPAQRNVALHAHDFSVHNVDKTFACGGYLSLTVRQYFYAKHNIRLKHAQLPTLIEFGGGTHASYYPLECVHVVLNDGGGRHMSLARGPSKTSSAECRRRVLLAPRTDDVSCPVQNSTATFSLHLLSTVRFTTDQFLALARNASCTEYNPSRFHAIVMRVRQRSVTSNNNNNDKRISDYGRTATALIFRSGRVVLTGVACSPYTLIQEAVYGARGAPN</sequence>